<protein>
    <submittedName>
        <fullName evidence="1">Uncharacterized protein</fullName>
    </submittedName>
</protein>
<proteinExistence type="predicted"/>
<reference evidence="1" key="1">
    <citation type="submission" date="2018-02" db="EMBL/GenBank/DDBJ databases">
        <title>Rhizophora mucronata_Transcriptome.</title>
        <authorList>
            <person name="Meera S.P."/>
            <person name="Sreeshan A."/>
            <person name="Augustine A."/>
        </authorList>
    </citation>
    <scope>NUCLEOTIDE SEQUENCE</scope>
    <source>
        <tissue evidence="1">Leaf</tissue>
    </source>
</reference>
<name>A0A2P2PR89_RHIMU</name>
<evidence type="ECO:0000313" key="1">
    <source>
        <dbReference type="EMBL" id="MBX57225.1"/>
    </source>
</evidence>
<organism evidence="1">
    <name type="scientific">Rhizophora mucronata</name>
    <name type="common">Asiatic mangrove</name>
    <dbReference type="NCBI Taxonomy" id="61149"/>
    <lineage>
        <taxon>Eukaryota</taxon>
        <taxon>Viridiplantae</taxon>
        <taxon>Streptophyta</taxon>
        <taxon>Embryophyta</taxon>
        <taxon>Tracheophyta</taxon>
        <taxon>Spermatophyta</taxon>
        <taxon>Magnoliopsida</taxon>
        <taxon>eudicotyledons</taxon>
        <taxon>Gunneridae</taxon>
        <taxon>Pentapetalae</taxon>
        <taxon>rosids</taxon>
        <taxon>fabids</taxon>
        <taxon>Malpighiales</taxon>
        <taxon>Rhizophoraceae</taxon>
        <taxon>Rhizophora</taxon>
    </lineage>
</organism>
<sequence>MNRPLNSLLPCSRRLEQYPRRSVQRPSRCAGCLHPWHRRKKIGHVQRFHLQAR</sequence>
<dbReference type="AlphaFoldDB" id="A0A2P2PR89"/>
<dbReference type="EMBL" id="GGEC01076741">
    <property type="protein sequence ID" value="MBX57225.1"/>
    <property type="molecule type" value="Transcribed_RNA"/>
</dbReference>
<accession>A0A2P2PR89</accession>